<keyword evidence="3 6" id="KW-0378">Hydrolase</keyword>
<sequence length="437" mass="47971">MRRRRAFALVVAMAAGMTLPASAATAGGHHEQPRYQRVGYFTQWGIYDRGFLVRNLVANGQAARMTVLNYAFGNVTSEGLCTAEGDAWADYQLPFAAAESVDGRADVEGQPLAGNFNQLRKLKKRYPDLKVNLSLGGWTWSKYFSDAALTPQSRRAFVASCVDLFIKGNLPVLDGDTHGGPRSAAGIFDGIDLDWEWPGSPGNDGNVVRPEDKQNFTALVAEFRRQLDAAGRQARRHYALTAFLPADPQQIDNGYEVRKVFRDLDFATVQGYDMHGSTWELTTNHQSALFPPSGEPQQPDFTVSRAVDALLSRGAPRSKLVVGVPFYGYGWSDVPDVDNGLFQQGSGPAPSSADPGYEDYRNIVKLLDEGFTLHRDPAAGFAWVFDGSTFWTIDDPVVLAQKMRYIKANGLGGAMAWSLDADDEQGSLMRAIERGLR</sequence>
<dbReference type="EC" id="3.2.1.14" evidence="2"/>
<dbReference type="SMART" id="SM00636">
    <property type="entry name" value="Glyco_18"/>
    <property type="match status" value="1"/>
</dbReference>
<evidence type="ECO:0000313" key="11">
    <source>
        <dbReference type="Proteomes" id="UP000587527"/>
    </source>
</evidence>
<dbReference type="GO" id="GO:0008061">
    <property type="term" value="F:chitin binding"/>
    <property type="evidence" value="ECO:0007669"/>
    <property type="project" value="InterPro"/>
</dbReference>
<dbReference type="PROSITE" id="PS51910">
    <property type="entry name" value="GH18_2"/>
    <property type="match status" value="1"/>
</dbReference>
<keyword evidence="4" id="KW-0119">Carbohydrate metabolism</keyword>
<protein>
    <recommendedName>
        <fullName evidence="2">chitinase</fullName>
        <ecNumber evidence="2">3.2.1.14</ecNumber>
    </recommendedName>
</protein>
<dbReference type="SUPFAM" id="SSF54556">
    <property type="entry name" value="Chitinase insertion domain"/>
    <property type="match status" value="1"/>
</dbReference>
<dbReference type="GO" id="GO:0005975">
    <property type="term" value="P:carbohydrate metabolic process"/>
    <property type="evidence" value="ECO:0007669"/>
    <property type="project" value="InterPro"/>
</dbReference>
<dbReference type="InterPro" id="IPR017853">
    <property type="entry name" value="GH"/>
</dbReference>
<dbReference type="EMBL" id="JACHMN010000003">
    <property type="protein sequence ID" value="MBB5873046.1"/>
    <property type="molecule type" value="Genomic_DNA"/>
</dbReference>
<dbReference type="GO" id="GO:0008843">
    <property type="term" value="F:endochitinase activity"/>
    <property type="evidence" value="ECO:0007669"/>
    <property type="project" value="UniProtKB-EC"/>
</dbReference>
<keyword evidence="11" id="KW-1185">Reference proteome</keyword>
<keyword evidence="4" id="KW-0146">Chitin degradation</keyword>
<evidence type="ECO:0000256" key="6">
    <source>
        <dbReference type="RuleBase" id="RU000489"/>
    </source>
</evidence>
<gene>
    <name evidence="10" type="ORF">F4553_006480</name>
</gene>
<dbReference type="RefSeq" id="WP_184843618.1">
    <property type="nucleotide sequence ID" value="NZ_JACHMN010000003.1"/>
</dbReference>
<dbReference type="Pfam" id="PF00704">
    <property type="entry name" value="Glyco_hydro_18"/>
    <property type="match status" value="1"/>
</dbReference>
<feature type="signal peptide" evidence="8">
    <location>
        <begin position="1"/>
        <end position="23"/>
    </location>
</feature>
<keyword evidence="8" id="KW-0732">Signal</keyword>
<comment type="similarity">
    <text evidence="7">Belongs to the glycosyl hydrolase 18 family.</text>
</comment>
<dbReference type="PANTHER" id="PTHR11177:SF317">
    <property type="entry name" value="CHITINASE 12-RELATED"/>
    <property type="match status" value="1"/>
</dbReference>
<evidence type="ECO:0000256" key="2">
    <source>
        <dbReference type="ARBA" id="ARBA00012729"/>
    </source>
</evidence>
<name>A0A841BZM9_9ACTN</name>
<dbReference type="PROSITE" id="PS01095">
    <property type="entry name" value="GH18_1"/>
    <property type="match status" value="1"/>
</dbReference>
<evidence type="ECO:0000256" key="7">
    <source>
        <dbReference type="RuleBase" id="RU004453"/>
    </source>
</evidence>
<evidence type="ECO:0000313" key="10">
    <source>
        <dbReference type="EMBL" id="MBB5873046.1"/>
    </source>
</evidence>
<evidence type="ECO:0000256" key="1">
    <source>
        <dbReference type="ARBA" id="ARBA00000822"/>
    </source>
</evidence>
<evidence type="ECO:0000256" key="8">
    <source>
        <dbReference type="SAM" id="SignalP"/>
    </source>
</evidence>
<organism evidence="10 11">
    <name type="scientific">Allocatelliglobosispora scoriae</name>
    <dbReference type="NCBI Taxonomy" id="643052"/>
    <lineage>
        <taxon>Bacteria</taxon>
        <taxon>Bacillati</taxon>
        <taxon>Actinomycetota</taxon>
        <taxon>Actinomycetes</taxon>
        <taxon>Micromonosporales</taxon>
        <taxon>Micromonosporaceae</taxon>
        <taxon>Allocatelliglobosispora</taxon>
    </lineage>
</organism>
<dbReference type="InterPro" id="IPR029070">
    <property type="entry name" value="Chitinase_insertion_sf"/>
</dbReference>
<keyword evidence="4" id="KW-0624">Polysaccharide degradation</keyword>
<evidence type="ECO:0000256" key="4">
    <source>
        <dbReference type="ARBA" id="ARBA00023024"/>
    </source>
</evidence>
<dbReference type="InterPro" id="IPR011583">
    <property type="entry name" value="Chitinase_II/V-like_cat"/>
</dbReference>
<evidence type="ECO:0000256" key="3">
    <source>
        <dbReference type="ARBA" id="ARBA00022801"/>
    </source>
</evidence>
<dbReference type="PANTHER" id="PTHR11177">
    <property type="entry name" value="CHITINASE"/>
    <property type="match status" value="1"/>
</dbReference>
<comment type="caution">
    <text evidence="10">The sequence shown here is derived from an EMBL/GenBank/DDBJ whole genome shotgun (WGS) entry which is preliminary data.</text>
</comment>
<evidence type="ECO:0000259" key="9">
    <source>
        <dbReference type="PROSITE" id="PS51910"/>
    </source>
</evidence>
<proteinExistence type="inferred from homology"/>
<comment type="catalytic activity">
    <reaction evidence="1">
        <text>Random endo-hydrolysis of N-acetyl-beta-D-glucosaminide (1-&gt;4)-beta-linkages in chitin and chitodextrins.</text>
        <dbReference type="EC" id="3.2.1.14"/>
    </reaction>
</comment>
<dbReference type="InterPro" id="IPR001223">
    <property type="entry name" value="Glyco_hydro18_cat"/>
</dbReference>
<dbReference type="Gene3D" id="3.20.20.80">
    <property type="entry name" value="Glycosidases"/>
    <property type="match status" value="1"/>
</dbReference>
<dbReference type="InterPro" id="IPR050314">
    <property type="entry name" value="Glycosyl_Hydrlase_18"/>
</dbReference>
<feature type="chain" id="PRO_5032950188" description="chitinase" evidence="8">
    <location>
        <begin position="24"/>
        <end position="437"/>
    </location>
</feature>
<dbReference type="Gene3D" id="3.10.50.10">
    <property type="match status" value="1"/>
</dbReference>
<dbReference type="Proteomes" id="UP000587527">
    <property type="component" value="Unassembled WGS sequence"/>
</dbReference>
<feature type="domain" description="GH18" evidence="9">
    <location>
        <begin position="35"/>
        <end position="437"/>
    </location>
</feature>
<dbReference type="SUPFAM" id="SSF51445">
    <property type="entry name" value="(Trans)glycosidases"/>
    <property type="match status" value="1"/>
</dbReference>
<dbReference type="InterPro" id="IPR001579">
    <property type="entry name" value="Glyco_hydro_18_chit_AS"/>
</dbReference>
<evidence type="ECO:0000256" key="5">
    <source>
        <dbReference type="ARBA" id="ARBA00023295"/>
    </source>
</evidence>
<accession>A0A841BZM9</accession>
<keyword evidence="5 6" id="KW-0326">Glycosidase</keyword>
<dbReference type="CDD" id="cd06548">
    <property type="entry name" value="GH18_chitinase"/>
    <property type="match status" value="1"/>
</dbReference>
<reference evidence="10 11" key="1">
    <citation type="submission" date="2020-08" db="EMBL/GenBank/DDBJ databases">
        <title>Sequencing the genomes of 1000 actinobacteria strains.</title>
        <authorList>
            <person name="Klenk H.-P."/>
        </authorList>
    </citation>
    <scope>NUCLEOTIDE SEQUENCE [LARGE SCALE GENOMIC DNA]</scope>
    <source>
        <strain evidence="10 11">DSM 45362</strain>
    </source>
</reference>
<dbReference type="AlphaFoldDB" id="A0A841BZM9"/>
<dbReference type="GO" id="GO:0006032">
    <property type="term" value="P:chitin catabolic process"/>
    <property type="evidence" value="ECO:0007669"/>
    <property type="project" value="UniProtKB-KW"/>
</dbReference>